<protein>
    <submittedName>
        <fullName evidence="2">Catechol oxidase</fullName>
        <ecNumber evidence="2">1.10.3.1</ecNumber>
    </submittedName>
</protein>
<gene>
    <name evidence="2" type="ORF">AAHA92_26783</name>
</gene>
<dbReference type="AlphaFoldDB" id="A0ABD1G246"/>
<evidence type="ECO:0000313" key="2">
    <source>
        <dbReference type="EMBL" id="KAL1537992.1"/>
    </source>
</evidence>
<feature type="domain" description="Polyphenol oxidase C-terminal" evidence="1">
    <location>
        <begin position="20"/>
        <end position="75"/>
    </location>
</feature>
<name>A0ABD1G246_SALDI</name>
<accession>A0ABD1G246</accession>
<evidence type="ECO:0000259" key="1">
    <source>
        <dbReference type="Pfam" id="PF12143"/>
    </source>
</evidence>
<organism evidence="2 3">
    <name type="scientific">Salvia divinorum</name>
    <name type="common">Maria pastora</name>
    <name type="synonym">Diviner's sage</name>
    <dbReference type="NCBI Taxonomy" id="28513"/>
    <lineage>
        <taxon>Eukaryota</taxon>
        <taxon>Viridiplantae</taxon>
        <taxon>Streptophyta</taxon>
        <taxon>Embryophyta</taxon>
        <taxon>Tracheophyta</taxon>
        <taxon>Spermatophyta</taxon>
        <taxon>Magnoliopsida</taxon>
        <taxon>eudicotyledons</taxon>
        <taxon>Gunneridae</taxon>
        <taxon>Pentapetalae</taxon>
        <taxon>asterids</taxon>
        <taxon>lamiids</taxon>
        <taxon>Lamiales</taxon>
        <taxon>Lamiaceae</taxon>
        <taxon>Nepetoideae</taxon>
        <taxon>Mentheae</taxon>
        <taxon>Salviinae</taxon>
        <taxon>Salvia</taxon>
        <taxon>Salvia subgen. Calosphace</taxon>
    </lineage>
</organism>
<dbReference type="GO" id="GO:0004097">
    <property type="term" value="F:catechol oxidase activity"/>
    <property type="evidence" value="ECO:0007669"/>
    <property type="project" value="UniProtKB-EC"/>
</dbReference>
<sequence>MHRHQCKHPRRSTGRVRWGFTQLLHRVKAKESTGNLRLNLKELYENINIADDDRVVVTIVPTINGGAVTIGVIKIIPRVD</sequence>
<keyword evidence="2" id="KW-0560">Oxidoreductase</keyword>
<proteinExistence type="predicted"/>
<dbReference type="Proteomes" id="UP001567538">
    <property type="component" value="Unassembled WGS sequence"/>
</dbReference>
<dbReference type="Pfam" id="PF12143">
    <property type="entry name" value="PPO1_KFDV"/>
    <property type="match status" value="1"/>
</dbReference>
<reference evidence="2 3" key="1">
    <citation type="submission" date="2024-06" db="EMBL/GenBank/DDBJ databases">
        <title>A chromosome level genome sequence of Diviner's sage (Salvia divinorum).</title>
        <authorList>
            <person name="Ford S.A."/>
            <person name="Ro D.-K."/>
            <person name="Ness R.W."/>
            <person name="Phillips M.A."/>
        </authorList>
    </citation>
    <scope>NUCLEOTIDE SEQUENCE [LARGE SCALE GENOMIC DNA]</scope>
    <source>
        <strain evidence="2">SAF-2024a</strain>
        <tissue evidence="2">Leaf</tissue>
    </source>
</reference>
<evidence type="ECO:0000313" key="3">
    <source>
        <dbReference type="Proteomes" id="UP001567538"/>
    </source>
</evidence>
<keyword evidence="3" id="KW-1185">Reference proteome</keyword>
<dbReference type="InterPro" id="IPR022740">
    <property type="entry name" value="Polyphenol_oxidase_C"/>
</dbReference>
<dbReference type="EC" id="1.10.3.1" evidence="2"/>
<dbReference type="EMBL" id="JBEAFC010000010">
    <property type="protein sequence ID" value="KAL1537992.1"/>
    <property type="molecule type" value="Genomic_DNA"/>
</dbReference>
<comment type="caution">
    <text evidence="2">The sequence shown here is derived from an EMBL/GenBank/DDBJ whole genome shotgun (WGS) entry which is preliminary data.</text>
</comment>